<evidence type="ECO:0000313" key="4">
    <source>
        <dbReference type="Proteomes" id="UP000238348"/>
    </source>
</evidence>
<dbReference type="AlphaFoldDB" id="A0A2L0EQY7"/>
<keyword evidence="1" id="KW-0175">Coiled coil</keyword>
<name>A0A2L0EQY7_SORCE</name>
<feature type="coiled-coil region" evidence="1">
    <location>
        <begin position="275"/>
        <end position="302"/>
    </location>
</feature>
<reference evidence="3 4" key="1">
    <citation type="submission" date="2015-09" db="EMBL/GenBank/DDBJ databases">
        <title>Sorangium comparison.</title>
        <authorList>
            <person name="Zaburannyi N."/>
            <person name="Bunk B."/>
            <person name="Overmann J."/>
            <person name="Mueller R."/>
        </authorList>
    </citation>
    <scope>NUCLEOTIDE SEQUENCE [LARGE SCALE GENOMIC DNA]</scope>
    <source>
        <strain evidence="3 4">So ce26</strain>
    </source>
</reference>
<feature type="region of interest" description="Disordered" evidence="2">
    <location>
        <begin position="150"/>
        <end position="193"/>
    </location>
</feature>
<proteinExistence type="predicted"/>
<dbReference type="Proteomes" id="UP000238348">
    <property type="component" value="Chromosome"/>
</dbReference>
<organism evidence="3 4">
    <name type="scientific">Sorangium cellulosum</name>
    <name type="common">Polyangium cellulosum</name>
    <dbReference type="NCBI Taxonomy" id="56"/>
    <lineage>
        <taxon>Bacteria</taxon>
        <taxon>Pseudomonadati</taxon>
        <taxon>Myxococcota</taxon>
        <taxon>Polyangia</taxon>
        <taxon>Polyangiales</taxon>
        <taxon>Polyangiaceae</taxon>
        <taxon>Sorangium</taxon>
    </lineage>
</organism>
<protein>
    <submittedName>
        <fullName evidence="3">Uncharacterized protein</fullName>
    </submittedName>
</protein>
<sequence>MPEVSRFIAGTSQPRLPDVLALVDATTERLLDFLALFVHPGQLPSVARDFRVLEERRRIATELPWSHAVLRVLELAGYAALPCHDDAWVAARLGLPDDEVRVCREALSRAGLIRWREGSWRTRASPIASRWWRCSSSSWAREARTGACPSLPGLASRRAGQGQGEPAARNPTNGQHRSGARASCRKVRRRRDGAPRGELLRHERVLRLDGSDGVGAERETERRVLRAGELDDHAGEPRRVARLLEADLLRVAPDLARSLRIIVDDLSRCHDGLRLQELRSEVARLEDRHRDAERRELRVQRLRDRLDGELRRAVNAEPRPRPVAAHRREVQDQAGALLPELRKHGARHREEAEHVRLEDAPHLVALGLLDRADDAVAGVVHQHIDPAEPSDGSLDRGGDGRLVRHVERKGEESLRPPEAVRDAPRIARGGDHPIAGGERRVRDLRADSARCSRDEPNTLVLARFHGDLLFVVRGLRPPHTTEDAASPS</sequence>
<accession>A0A2L0EQY7</accession>
<gene>
    <name evidence="3" type="ORF">SOCE26_031280</name>
</gene>
<evidence type="ECO:0000256" key="2">
    <source>
        <dbReference type="SAM" id="MobiDB-lite"/>
    </source>
</evidence>
<evidence type="ECO:0000313" key="3">
    <source>
        <dbReference type="EMBL" id="AUX41706.1"/>
    </source>
</evidence>
<evidence type="ECO:0000256" key="1">
    <source>
        <dbReference type="SAM" id="Coils"/>
    </source>
</evidence>
<dbReference type="EMBL" id="CP012673">
    <property type="protein sequence ID" value="AUX41706.1"/>
    <property type="molecule type" value="Genomic_DNA"/>
</dbReference>